<dbReference type="AlphaFoldDB" id="A0A1C7LZD3"/>
<keyword evidence="2" id="KW-1185">Reference proteome</keyword>
<evidence type="ECO:0000313" key="1">
    <source>
        <dbReference type="EMBL" id="OBZ69838.1"/>
    </source>
</evidence>
<proteinExistence type="predicted"/>
<reference evidence="1 2" key="1">
    <citation type="submission" date="2016-03" db="EMBL/GenBank/DDBJ databases">
        <title>Whole genome sequencing of Grifola frondosa 9006-11.</title>
        <authorList>
            <person name="Min B."/>
            <person name="Park H."/>
            <person name="Kim J.-G."/>
            <person name="Cho H."/>
            <person name="Oh Y.-L."/>
            <person name="Kong W.-S."/>
            <person name="Choi I.-G."/>
        </authorList>
    </citation>
    <scope>NUCLEOTIDE SEQUENCE [LARGE SCALE GENOMIC DNA]</scope>
    <source>
        <strain evidence="1 2">9006-11</strain>
    </source>
</reference>
<accession>A0A1C7LZD3</accession>
<sequence length="146" mass="16689">MRSDFPASQCHMNQLLHRRFFQVCIESSMRDDVYEERRTGLSGSKNDLSLDVERNHSRSSRTMTLAILSMRVSELQAFNLWIHSTRPLFSQCACESRCFNWALSARENSINHAYSCLKAAAVHSGTRCCTQILAFVSPQPLYTHSP</sequence>
<name>A0A1C7LZD3_GRIFR</name>
<protein>
    <submittedName>
        <fullName evidence="1">Uncharacterized protein</fullName>
    </submittedName>
</protein>
<evidence type="ECO:0000313" key="2">
    <source>
        <dbReference type="Proteomes" id="UP000092993"/>
    </source>
</evidence>
<dbReference type="EMBL" id="LUGG01000015">
    <property type="protein sequence ID" value="OBZ69838.1"/>
    <property type="molecule type" value="Genomic_DNA"/>
</dbReference>
<dbReference type="Proteomes" id="UP000092993">
    <property type="component" value="Unassembled WGS sequence"/>
</dbReference>
<comment type="caution">
    <text evidence="1">The sequence shown here is derived from an EMBL/GenBank/DDBJ whole genome shotgun (WGS) entry which is preliminary data.</text>
</comment>
<gene>
    <name evidence="1" type="ORF">A0H81_10089</name>
</gene>
<organism evidence="1 2">
    <name type="scientific">Grifola frondosa</name>
    <name type="common">Maitake</name>
    <name type="synonym">Polyporus frondosus</name>
    <dbReference type="NCBI Taxonomy" id="5627"/>
    <lineage>
        <taxon>Eukaryota</taxon>
        <taxon>Fungi</taxon>
        <taxon>Dikarya</taxon>
        <taxon>Basidiomycota</taxon>
        <taxon>Agaricomycotina</taxon>
        <taxon>Agaricomycetes</taxon>
        <taxon>Polyporales</taxon>
        <taxon>Grifolaceae</taxon>
        <taxon>Grifola</taxon>
    </lineage>
</organism>